<name>E5DSD1_9CAUD</name>
<dbReference type="RefSeq" id="YP_004301134.1">
    <property type="nucleotide sequence ID" value="NC_015251.1"/>
</dbReference>
<accession>E5DSD1</accession>
<proteinExistence type="predicted"/>
<dbReference type="Proteomes" id="UP000008727">
    <property type="component" value="Segment"/>
</dbReference>
<protein>
    <submittedName>
        <fullName evidence="1">Uncharacterized protein</fullName>
    </submittedName>
</protein>
<organism evidence="1 2">
    <name type="scientific">Aeromonas phage 65</name>
    <dbReference type="NCBI Taxonomy" id="2919549"/>
    <lineage>
        <taxon>Viruses</taxon>
        <taxon>Duplodnaviria</taxon>
        <taxon>Heunggongvirae</taxon>
        <taxon>Uroviricota</taxon>
        <taxon>Caudoviricetes</taxon>
        <taxon>Pantevenvirales</taxon>
        <taxon>Straboviridae</taxon>
        <taxon>Emmerichvirinae</taxon>
        <taxon>Ishigurovirus</taxon>
        <taxon>Ishigurovirus osborne</taxon>
    </lineage>
</organism>
<keyword evidence="2" id="KW-1185">Reference proteome</keyword>
<dbReference type="EMBL" id="GU459069">
    <property type="protein sequence ID" value="ADQ53305.1"/>
    <property type="molecule type" value="Genomic_DNA"/>
</dbReference>
<reference evidence="1 2" key="1">
    <citation type="journal article" date="2010" name="Virol. J.">
        <title>Genomes of the T4-related bacteriophages as windows on microbial genome evolution.</title>
        <authorList>
            <person name="Petrov V.M."/>
            <person name="Ratnayaka S."/>
            <person name="Nolan J.M."/>
            <person name="Miller E.S."/>
            <person name="Karam J.D."/>
        </authorList>
    </citation>
    <scope>NUCLEOTIDE SEQUENCE [LARGE SCALE GENOMIC DNA]</scope>
</reference>
<evidence type="ECO:0000313" key="2">
    <source>
        <dbReference type="Proteomes" id="UP000008727"/>
    </source>
</evidence>
<sequence length="32" mass="3415">MVIALVFVAGGCFVKSVRGTRAAYQKDSPLVM</sequence>
<dbReference type="KEGG" id="vg:10323574"/>
<evidence type="ECO:0000313" key="1">
    <source>
        <dbReference type="EMBL" id="ADQ53305.1"/>
    </source>
</evidence>
<gene>
    <name evidence="1" type="ORF">65p297</name>
</gene>